<dbReference type="GO" id="GO:0006357">
    <property type="term" value="P:regulation of transcription by RNA polymerase II"/>
    <property type="evidence" value="ECO:0007669"/>
    <property type="project" value="TreeGrafter"/>
</dbReference>
<organism evidence="7 8">
    <name type="scientific">Phaeomoniella chlamydospora</name>
    <name type="common">Phaeoacremonium chlamydosporum</name>
    <dbReference type="NCBI Taxonomy" id="158046"/>
    <lineage>
        <taxon>Eukaryota</taxon>
        <taxon>Fungi</taxon>
        <taxon>Dikarya</taxon>
        <taxon>Ascomycota</taxon>
        <taxon>Pezizomycotina</taxon>
        <taxon>Eurotiomycetes</taxon>
        <taxon>Chaetothyriomycetidae</taxon>
        <taxon>Phaeomoniellales</taxon>
        <taxon>Phaeomoniellaceae</taxon>
        <taxon>Phaeomoniella</taxon>
    </lineage>
</organism>
<feature type="compositionally biased region" description="Polar residues" evidence="5">
    <location>
        <begin position="459"/>
        <end position="473"/>
    </location>
</feature>
<dbReference type="GO" id="GO:0032221">
    <property type="term" value="C:Rpd3S complex"/>
    <property type="evidence" value="ECO:0007669"/>
    <property type="project" value="TreeGrafter"/>
</dbReference>
<evidence type="ECO:0000313" key="8">
    <source>
        <dbReference type="Proteomes" id="UP000053317"/>
    </source>
</evidence>
<dbReference type="EMBL" id="LCWF01000092">
    <property type="protein sequence ID" value="KKY20880.1"/>
    <property type="molecule type" value="Genomic_DNA"/>
</dbReference>
<keyword evidence="1" id="KW-0479">Metal-binding</keyword>
<accession>A0A0G2GW12</accession>
<feature type="compositionally biased region" description="Basic and acidic residues" evidence="5">
    <location>
        <begin position="511"/>
        <end position="520"/>
    </location>
</feature>
<dbReference type="Proteomes" id="UP000053317">
    <property type="component" value="Unassembled WGS sequence"/>
</dbReference>
<dbReference type="GO" id="GO:0008270">
    <property type="term" value="F:zinc ion binding"/>
    <property type="evidence" value="ECO:0007669"/>
    <property type="project" value="UniProtKB-KW"/>
</dbReference>
<dbReference type="InterPro" id="IPR011011">
    <property type="entry name" value="Znf_FYVE_PHD"/>
</dbReference>
<evidence type="ECO:0000259" key="6">
    <source>
        <dbReference type="PROSITE" id="PS50016"/>
    </source>
</evidence>
<comment type="caution">
    <text evidence="7">The sequence shown here is derived from an EMBL/GenBank/DDBJ whole genome shotgun (WGS) entry which is preliminary data.</text>
</comment>
<evidence type="ECO:0000256" key="1">
    <source>
        <dbReference type="ARBA" id="ARBA00022723"/>
    </source>
</evidence>
<evidence type="ECO:0000256" key="3">
    <source>
        <dbReference type="ARBA" id="ARBA00022833"/>
    </source>
</evidence>
<reference evidence="7 8" key="1">
    <citation type="submission" date="2015-05" db="EMBL/GenBank/DDBJ databases">
        <title>Distinctive expansion of gene families associated with plant cell wall degradation and secondary metabolism in the genomes of grapevine trunk pathogens.</title>
        <authorList>
            <person name="Lawrence D.P."/>
            <person name="Travadon R."/>
            <person name="Rolshausen P.E."/>
            <person name="Baumgartner K."/>
        </authorList>
    </citation>
    <scope>NUCLEOTIDE SEQUENCE [LARGE SCALE GENOMIC DNA]</scope>
    <source>
        <strain evidence="7">UCRPC4</strain>
    </source>
</reference>
<dbReference type="PROSITE" id="PS01359">
    <property type="entry name" value="ZF_PHD_1"/>
    <property type="match status" value="1"/>
</dbReference>
<dbReference type="CDD" id="cd15535">
    <property type="entry name" value="PHD1_Rco1"/>
    <property type="match status" value="1"/>
</dbReference>
<feature type="region of interest" description="Disordered" evidence="5">
    <location>
        <begin position="570"/>
        <end position="589"/>
    </location>
</feature>
<feature type="compositionally biased region" description="Basic and acidic residues" evidence="5">
    <location>
        <begin position="438"/>
        <end position="458"/>
    </location>
</feature>
<evidence type="ECO:0000256" key="4">
    <source>
        <dbReference type="PROSITE-ProRule" id="PRU00146"/>
    </source>
</evidence>
<dbReference type="AlphaFoldDB" id="A0A0G2GW12"/>
<dbReference type="Gene3D" id="3.30.40.10">
    <property type="entry name" value="Zinc/RING finger domain, C3HC4 (zinc finger)"/>
    <property type="match status" value="2"/>
</dbReference>
<evidence type="ECO:0000256" key="5">
    <source>
        <dbReference type="SAM" id="MobiDB-lite"/>
    </source>
</evidence>
<feature type="compositionally biased region" description="Low complexity" evidence="5">
    <location>
        <begin position="390"/>
        <end position="400"/>
    </location>
</feature>
<gene>
    <name evidence="7" type="ORF">UCRPC4_g04041</name>
</gene>
<feature type="region of interest" description="Disordered" evidence="5">
    <location>
        <begin position="1153"/>
        <end position="1193"/>
    </location>
</feature>
<keyword evidence="2 4" id="KW-0863">Zinc-finger</keyword>
<feature type="region of interest" description="Disordered" evidence="5">
    <location>
        <begin position="318"/>
        <end position="565"/>
    </location>
</feature>
<dbReference type="PANTHER" id="PTHR47636:SF1">
    <property type="entry name" value="TRANSCRIPTIONAL REGULATORY PROTEIN RCO1"/>
    <property type="match status" value="1"/>
</dbReference>
<dbReference type="SMART" id="SM00249">
    <property type="entry name" value="PHD"/>
    <property type="match status" value="2"/>
</dbReference>
<evidence type="ECO:0000313" key="7">
    <source>
        <dbReference type="EMBL" id="KKY20880.1"/>
    </source>
</evidence>
<dbReference type="Pfam" id="PF00628">
    <property type="entry name" value="PHD"/>
    <property type="match status" value="2"/>
</dbReference>
<feature type="region of interest" description="Disordered" evidence="5">
    <location>
        <begin position="625"/>
        <end position="739"/>
    </location>
</feature>
<dbReference type="SUPFAM" id="SSF57903">
    <property type="entry name" value="FYVE/PHD zinc finger"/>
    <property type="match status" value="2"/>
</dbReference>
<feature type="compositionally biased region" description="Polar residues" evidence="5">
    <location>
        <begin position="1"/>
        <end position="10"/>
    </location>
</feature>
<feature type="compositionally biased region" description="Polar residues" evidence="5">
    <location>
        <begin position="104"/>
        <end position="124"/>
    </location>
</feature>
<dbReference type="PROSITE" id="PS50016">
    <property type="entry name" value="ZF_PHD_2"/>
    <property type="match status" value="1"/>
</dbReference>
<feature type="region of interest" description="Disordered" evidence="5">
    <location>
        <begin position="1"/>
        <end position="49"/>
    </location>
</feature>
<dbReference type="InterPro" id="IPR052819">
    <property type="entry name" value="Chromatin_regulatory_protein"/>
</dbReference>
<feature type="compositionally biased region" description="Low complexity" evidence="5">
    <location>
        <begin position="334"/>
        <end position="344"/>
    </location>
</feature>
<keyword evidence="3" id="KW-0862">Zinc</keyword>
<feature type="compositionally biased region" description="Basic and acidic residues" evidence="5">
    <location>
        <begin position="12"/>
        <end position="41"/>
    </location>
</feature>
<proteinExistence type="predicted"/>
<dbReference type="InterPro" id="IPR019786">
    <property type="entry name" value="Zinc_finger_PHD-type_CS"/>
</dbReference>
<feature type="domain" description="PHD-type" evidence="6">
    <location>
        <begin position="740"/>
        <end position="787"/>
    </location>
</feature>
<keyword evidence="8" id="KW-1185">Reference proteome</keyword>
<dbReference type="PANTHER" id="PTHR47636">
    <property type="entry name" value="TRANSCRIPTIONAL REGULATORY PROTEIN RCO1"/>
    <property type="match status" value="1"/>
</dbReference>
<feature type="compositionally biased region" description="Low complexity" evidence="5">
    <location>
        <begin position="474"/>
        <end position="485"/>
    </location>
</feature>
<dbReference type="InterPro" id="IPR001965">
    <property type="entry name" value="Znf_PHD"/>
</dbReference>
<dbReference type="CDD" id="cd15534">
    <property type="entry name" value="PHD2_PHF12_Rco1"/>
    <property type="match status" value="1"/>
</dbReference>
<dbReference type="InterPro" id="IPR019787">
    <property type="entry name" value="Znf_PHD-finger"/>
</dbReference>
<protein>
    <submittedName>
        <fullName evidence="7">Putative phd finger domain protein</fullName>
    </submittedName>
</protein>
<sequence>MSSPATNSTPVAKEKDDSPGDAIRVKSDGKTFMDKWVEPPLRDPAPSFEDYKGLERHGVLAKMVPLGERPTPKLLQRLKLVPSKQARPSTPQIHEDEIVVPSNGGASRTDTVSPSEESPRSISFESDEIAPRRVSRHAPAQPDGPAKTPEVTQEKPRQRLLLRSPKAPKLSPQTPDSRPHITARTTPKAFSEKAASADMSQQPSPNLSYTKEDLQRVLSAALAESDHYRNHVANLGLRNFWTEAANNPRLLESFSRILDGTAPKREMRVFNRFIINAREFLAHVPGPAQLNALGSPHPYPGVSRSGRMNGTIIEFTTPIVSQPPRQSHHRRSAAHASASTSTSSPGLKHPTPSSSATKQMPQSASNGTKRKREDDDDRGTEKSREKRSRSLSSISSLSEARSLDDEIYAPPAESVQQSESEIGREVWVNGDAAAVTDKGGETNFKDARAPTETNEKSRQVPSRSAARTANNNLASSFRSTAATRSNNAKKSKTHEYAHDAYPGFPNSEQKGWIDKREKLEQGTYRYPAPRGPNLKDLNPPTKKDAKARLATAAPLSEEDQREVDEQRRLLQQNSLSIKDQSYPESSLRSPALSTLFPTADPAFESPRVTPKPDIKVHHLSRADAQLISSPVEPPSAQRELRNGSARKRSRNDFEEVEEAPTPASTAVGDYLAPRGAARESRAGTPKVPGRPIKKVDLKKSARVIQSPQKKTGITAGMPRTAGGKQHGSSQGIEDEDTDNDEECSACGGTGELICCDGCPHAFHFSCVDPPLKAIPEGQWYCSRCNAERNQGGQSHLGIFNKVVRNYDEELPVSYALPKPIQDYWDCVRRGSNGEYEEYAEPKSQDTFKLNRAGLVEIPDPKRLRDKDGGILVCHRCQRLASNDRELVSCDYCPAKWHMDCVDNPLAIPPRRRAHDKAGSTWKCPLHIDDVFSDINAKNNSSEMVQLRGRLPKVRKPKRALPYEPVQRRGYRNSGNIQVSLEEEEDPNFSTVDWMGQQVRLSEQAIKLDFIDKARVMRLQEKVVAAQMGLPAVPDPTYIPFIVGKIPGARPAQAAGPQDAVVISRSALEQDAADALINMSHTQPSETINRWQDSVIMQAANLVRDGPGSEHEALLKLQAMINNRLSDIDKQPKSVNENHANTAQPKCLEEEIESLTEQAQARAADDTGKSLRSGKTVAESENGVPMEDDHEMEM</sequence>
<evidence type="ECO:0000256" key="2">
    <source>
        <dbReference type="ARBA" id="ARBA00022771"/>
    </source>
</evidence>
<reference evidence="7 8" key="2">
    <citation type="submission" date="2015-05" db="EMBL/GenBank/DDBJ databases">
        <authorList>
            <person name="Morales-Cruz A."/>
            <person name="Amrine K.C."/>
            <person name="Cantu D."/>
        </authorList>
    </citation>
    <scope>NUCLEOTIDE SEQUENCE [LARGE SCALE GENOMIC DNA]</scope>
    <source>
        <strain evidence="7">UCRPC4</strain>
    </source>
</reference>
<feature type="compositionally biased region" description="Polar residues" evidence="5">
    <location>
        <begin position="351"/>
        <end position="367"/>
    </location>
</feature>
<dbReference type="OrthoDB" id="5876363at2759"/>
<name>A0A0G2GW12_PHACM</name>
<feature type="region of interest" description="Disordered" evidence="5">
    <location>
        <begin position="66"/>
        <end position="206"/>
    </location>
</feature>
<dbReference type="InterPro" id="IPR013083">
    <property type="entry name" value="Znf_RING/FYVE/PHD"/>
</dbReference>